<keyword evidence="1" id="KW-0548">Nucleotidyltransferase</keyword>
<accession>A0A6G9IE27</accession>
<dbReference type="InterPro" id="IPR004615">
    <property type="entry name" value="DNA_pol_III_psi"/>
</dbReference>
<dbReference type="PIRSF" id="PIRSF029225">
    <property type="entry name" value="DNA_pol_III_psi"/>
    <property type="match status" value="1"/>
</dbReference>
<protein>
    <recommendedName>
        <fullName evidence="1">DNA polymerase III subunit psi</fullName>
    </recommendedName>
</protein>
<dbReference type="SUPFAM" id="SSF102220">
    <property type="entry name" value="DNA polymerase III psi subunit"/>
    <property type="match status" value="1"/>
</dbReference>
<keyword evidence="3" id="KW-1185">Reference proteome</keyword>
<dbReference type="FunCoup" id="A0A6G9IE27">
    <property type="interactions" value="118"/>
</dbReference>
<keyword evidence="1" id="KW-0808">Transferase</keyword>
<dbReference type="InParanoid" id="A0A6G9IE27"/>
<dbReference type="RefSeq" id="WP_166917235.1">
    <property type="nucleotide sequence ID" value="NZ_CP050253.1"/>
</dbReference>
<evidence type="ECO:0000313" key="3">
    <source>
        <dbReference type="Proteomes" id="UP000501168"/>
    </source>
</evidence>
<sequence length="149" mass="17265">MNKLILSNMNHRDWYLEQLGITQYTVRRPASLMGEVAITLTPEIRLLTVSAESTEEKIFDDILKAIRLTRQNVLTLKPEQLIMLPEQFNAVVWFINQPLPESWPAGGSVNNRPTIKTLSLSALAKSPKDKRQLWQELCQYEHYFHTEQS</sequence>
<dbReference type="Gene3D" id="3.40.50.10220">
    <property type="entry name" value="DNA polymerase III, psi subunit"/>
    <property type="match status" value="1"/>
</dbReference>
<evidence type="ECO:0000256" key="1">
    <source>
        <dbReference type="PIRNR" id="PIRNR029225"/>
    </source>
</evidence>
<dbReference type="GO" id="GO:0008408">
    <property type="term" value="F:3'-5' exonuclease activity"/>
    <property type="evidence" value="ECO:0007669"/>
    <property type="project" value="InterPro"/>
</dbReference>
<comment type="function">
    <text evidence="1">Part of the beta sliding clamp loading complex, which hydrolyzes ATP to load the beta clamp onto primed DNA to form the DNA replication pre-initiation complex. DNA polymerase III is a complex, multichain enzyme responsible for most of the replicative synthesis in bacteria. This DNA polymerase also exhibits 3' to 5' exonuclease activity.</text>
</comment>
<dbReference type="AlphaFoldDB" id="A0A6G9IE27"/>
<name>A0A6G9IE27_9GAMM</name>
<evidence type="ECO:0000313" key="2">
    <source>
        <dbReference type="EMBL" id="QIQ21944.1"/>
    </source>
</evidence>
<dbReference type="KEGG" id="orb:IPMB12_09785"/>
<dbReference type="EMBL" id="CP050253">
    <property type="protein sequence ID" value="QIQ21944.1"/>
    <property type="molecule type" value="Genomic_DNA"/>
</dbReference>
<keyword evidence="1" id="KW-0235">DNA replication</keyword>
<dbReference type="GO" id="GO:0006260">
    <property type="term" value="P:DNA replication"/>
    <property type="evidence" value="ECO:0007669"/>
    <property type="project" value="UniProtKB-KW"/>
</dbReference>
<keyword evidence="1" id="KW-0239">DNA-directed DNA polymerase</keyword>
<proteinExistence type="predicted"/>
<reference evidence="2 3" key="1">
    <citation type="submission" date="2020-03" db="EMBL/GenBank/DDBJ databases">
        <title>Complete genome sequence of Orbus sp. IPMB12 (BCRC 80908).</title>
        <authorList>
            <person name="Lo W.-S."/>
            <person name="Chang T.-H."/>
            <person name="Kuo C.-H."/>
        </authorList>
    </citation>
    <scope>NUCLEOTIDE SEQUENCE [LARGE SCALE GENOMIC DNA]</scope>
    <source>
        <strain evidence="2 3">IPMB12</strain>
    </source>
</reference>
<gene>
    <name evidence="2" type="ORF">IPMB12_09785</name>
</gene>
<dbReference type="Pfam" id="PF03603">
    <property type="entry name" value="DNA_III_psi"/>
    <property type="match status" value="1"/>
</dbReference>
<dbReference type="InterPro" id="IPR036654">
    <property type="entry name" value="DNA_pol_III_psi_sf"/>
</dbReference>
<dbReference type="Proteomes" id="UP000501168">
    <property type="component" value="Chromosome"/>
</dbReference>
<dbReference type="GO" id="GO:0003887">
    <property type="term" value="F:DNA-directed DNA polymerase activity"/>
    <property type="evidence" value="ECO:0007669"/>
    <property type="project" value="UniProtKB-KW"/>
</dbReference>
<organism evidence="2 3">
    <name type="scientific">Zophobihabitans entericus</name>
    <dbReference type="NCBI Taxonomy" id="1635327"/>
    <lineage>
        <taxon>Bacteria</taxon>
        <taxon>Pseudomonadati</taxon>
        <taxon>Pseudomonadota</taxon>
        <taxon>Gammaproteobacteria</taxon>
        <taxon>Orbales</taxon>
        <taxon>Orbaceae</taxon>
        <taxon>Zophobihabitans</taxon>
    </lineage>
</organism>